<feature type="transmembrane region" description="Helical" evidence="5">
    <location>
        <begin position="79"/>
        <end position="98"/>
    </location>
</feature>
<feature type="transmembrane region" description="Helical" evidence="5">
    <location>
        <begin position="104"/>
        <end position="123"/>
    </location>
</feature>
<keyword evidence="4 5" id="KW-0472">Membrane</keyword>
<dbReference type="FunCoup" id="A0A1Y2ATM7">
    <property type="interactions" value="40"/>
</dbReference>
<dbReference type="Pfam" id="PF04241">
    <property type="entry name" value="DUF423"/>
    <property type="match status" value="1"/>
</dbReference>
<organism evidence="6 7">
    <name type="scientific">Naematelia encephala</name>
    <dbReference type="NCBI Taxonomy" id="71784"/>
    <lineage>
        <taxon>Eukaryota</taxon>
        <taxon>Fungi</taxon>
        <taxon>Dikarya</taxon>
        <taxon>Basidiomycota</taxon>
        <taxon>Agaricomycotina</taxon>
        <taxon>Tremellomycetes</taxon>
        <taxon>Tremellales</taxon>
        <taxon>Naemateliaceae</taxon>
        <taxon>Naematelia</taxon>
    </lineage>
</organism>
<evidence type="ECO:0000313" key="7">
    <source>
        <dbReference type="Proteomes" id="UP000193986"/>
    </source>
</evidence>
<dbReference type="GO" id="GO:0016020">
    <property type="term" value="C:membrane"/>
    <property type="evidence" value="ECO:0007669"/>
    <property type="project" value="UniProtKB-SubCell"/>
</dbReference>
<keyword evidence="2 5" id="KW-0812">Transmembrane</keyword>
<dbReference type="Proteomes" id="UP000193986">
    <property type="component" value="Unassembled WGS sequence"/>
</dbReference>
<dbReference type="InParanoid" id="A0A1Y2ATM7"/>
<keyword evidence="3 5" id="KW-1133">Transmembrane helix</keyword>
<evidence type="ECO:0000256" key="3">
    <source>
        <dbReference type="ARBA" id="ARBA00022989"/>
    </source>
</evidence>
<dbReference type="PANTHER" id="PTHR43461">
    <property type="entry name" value="TRANSMEMBRANE PROTEIN 256"/>
    <property type="match status" value="1"/>
</dbReference>
<dbReference type="OrthoDB" id="269173at2759"/>
<evidence type="ECO:0000256" key="1">
    <source>
        <dbReference type="ARBA" id="ARBA00004141"/>
    </source>
</evidence>
<dbReference type="InterPro" id="IPR006696">
    <property type="entry name" value="DUF423"/>
</dbReference>
<evidence type="ECO:0008006" key="8">
    <source>
        <dbReference type="Google" id="ProtNLM"/>
    </source>
</evidence>
<feature type="transmembrane region" description="Helical" evidence="5">
    <location>
        <begin position="48"/>
        <end position="67"/>
    </location>
</feature>
<keyword evidence="7" id="KW-1185">Reference proteome</keyword>
<comment type="subcellular location">
    <subcellularLocation>
        <location evidence="1">Membrane</location>
        <topology evidence="1">Multi-pass membrane protein</topology>
    </subcellularLocation>
</comment>
<dbReference type="AlphaFoldDB" id="A0A1Y2ATM7"/>
<evidence type="ECO:0000256" key="4">
    <source>
        <dbReference type="ARBA" id="ARBA00023136"/>
    </source>
</evidence>
<reference evidence="6 7" key="1">
    <citation type="submission" date="2016-07" db="EMBL/GenBank/DDBJ databases">
        <title>Pervasive Adenine N6-methylation of Active Genes in Fungi.</title>
        <authorList>
            <consortium name="DOE Joint Genome Institute"/>
            <person name="Mondo S.J."/>
            <person name="Dannebaum R.O."/>
            <person name="Kuo R.C."/>
            <person name="Labutti K."/>
            <person name="Haridas S."/>
            <person name="Kuo A."/>
            <person name="Salamov A."/>
            <person name="Ahrendt S.R."/>
            <person name="Lipzen A."/>
            <person name="Sullivan W."/>
            <person name="Andreopoulos W.B."/>
            <person name="Clum A."/>
            <person name="Lindquist E."/>
            <person name="Daum C."/>
            <person name="Ramamoorthy G.K."/>
            <person name="Gryganskyi A."/>
            <person name="Culley D."/>
            <person name="Magnuson J.K."/>
            <person name="James T.Y."/>
            <person name="O'Malley M.A."/>
            <person name="Stajich J.E."/>
            <person name="Spatafora J.W."/>
            <person name="Visel A."/>
            <person name="Grigoriev I.V."/>
        </authorList>
    </citation>
    <scope>NUCLEOTIDE SEQUENCE [LARGE SCALE GENOMIC DNA]</scope>
    <source>
        <strain evidence="6 7">68-887.2</strain>
    </source>
</reference>
<evidence type="ECO:0000313" key="6">
    <source>
        <dbReference type="EMBL" id="ORY25923.1"/>
    </source>
</evidence>
<protein>
    <recommendedName>
        <fullName evidence="8">DUF423-domain-containing protein</fullName>
    </recommendedName>
</protein>
<comment type="caution">
    <text evidence="6">The sequence shown here is derived from an EMBL/GenBank/DDBJ whole genome shotgun (WGS) entry which is preliminary data.</text>
</comment>
<dbReference type="EMBL" id="MCFC01000052">
    <property type="protein sequence ID" value="ORY25923.1"/>
    <property type="molecule type" value="Genomic_DNA"/>
</dbReference>
<evidence type="ECO:0000256" key="2">
    <source>
        <dbReference type="ARBA" id="ARBA00022692"/>
    </source>
</evidence>
<accession>A0A1Y2ATM7</accession>
<proteinExistence type="predicted"/>
<gene>
    <name evidence="6" type="ORF">BCR39DRAFT_275431</name>
</gene>
<sequence length="125" mass="13086">MNAATVWKSGALLTATGMSLGAFGAHGLRARYPTLPDRAHTSWSTASQYLIYNGLAMLAISFHPGLLSGIRKYRVASGMILGGVLTFSGTIFGLVLARDKVGKVFGPLTPIGGMIMIAGYIVLAI</sequence>
<name>A0A1Y2ATM7_9TREE</name>
<evidence type="ECO:0000256" key="5">
    <source>
        <dbReference type="SAM" id="Phobius"/>
    </source>
</evidence>
<dbReference type="PANTHER" id="PTHR43461:SF1">
    <property type="entry name" value="TRANSMEMBRANE PROTEIN 256"/>
    <property type="match status" value="1"/>
</dbReference>